<dbReference type="PROSITE" id="PS51257">
    <property type="entry name" value="PROKAR_LIPOPROTEIN"/>
    <property type="match status" value="1"/>
</dbReference>
<feature type="domain" description="Glycosyl hydrolase-like 10" evidence="3">
    <location>
        <begin position="26"/>
        <end position="298"/>
    </location>
</feature>
<dbReference type="InterPro" id="IPR017853">
    <property type="entry name" value="GH"/>
</dbReference>
<dbReference type="Pfam" id="PF02638">
    <property type="entry name" value="GHL10"/>
    <property type="match status" value="1"/>
</dbReference>
<comment type="caution">
    <text evidence="4">The sequence shown here is derived from an EMBL/GenBank/DDBJ whole genome shotgun (WGS) entry which is preliminary data.</text>
</comment>
<keyword evidence="1 2" id="KW-0732">Signal</keyword>
<name>A0A832G5Z5_9BACT</name>
<proteinExistence type="predicted"/>
<evidence type="ECO:0000259" key="3">
    <source>
        <dbReference type="Pfam" id="PF02638"/>
    </source>
</evidence>
<dbReference type="SUPFAM" id="SSF51445">
    <property type="entry name" value="(Trans)glycosidases"/>
    <property type="match status" value="1"/>
</dbReference>
<evidence type="ECO:0000256" key="1">
    <source>
        <dbReference type="ARBA" id="ARBA00022729"/>
    </source>
</evidence>
<evidence type="ECO:0000313" key="4">
    <source>
        <dbReference type="EMBL" id="HGT46631.1"/>
    </source>
</evidence>
<feature type="chain" id="PRO_5032281605" description="Glycosyl hydrolase-like 10 domain-containing protein" evidence="2">
    <location>
        <begin position="19"/>
        <end position="374"/>
    </location>
</feature>
<dbReference type="InterPro" id="IPR052177">
    <property type="entry name" value="Divisome_Glycosyl_Hydrolase"/>
</dbReference>
<dbReference type="Gene3D" id="3.20.20.80">
    <property type="entry name" value="Glycosidases"/>
    <property type="match status" value="1"/>
</dbReference>
<sequence length="374" mass="43722">MKLIFSLILPFLFFSCNAQVSSSKAVRGVWLTNVDSKVLNSKENIIQAIDLLDELGFNSIFVVVWNKAMTTYPSKVMKELTGIEIDTTFTGRDPLKELIEVAHSKNIKVFAWFEFGFSSSYNENGGIILRKKPDWTAKDIKGNLVTKNGFEWMNGFHPEVQNFLLSLIMEVVRNYDVDGIQGDDRLPALPSEAGYDDYTINLYKSQHNGKLPPDNFKEDSWIQWRADLLTNFMQRIYDSVKTHNKNLIVSMAPSIYPWSKEEYLQDWPEWVRRGLVELIIPQVYRYNINDYSSALNEILEYQIDEKDLYKFYPGVLLKVGSYQPNESFLREMISENRKNKIYGEVFFFYEGIKKYPDLFREFYQDKASFPELVE</sequence>
<gene>
    <name evidence="4" type="ORF">ENS56_01180</name>
</gene>
<dbReference type="InterPro" id="IPR003790">
    <property type="entry name" value="GHL10"/>
</dbReference>
<dbReference type="EMBL" id="DSVI01000004">
    <property type="protein sequence ID" value="HGT46631.1"/>
    <property type="molecule type" value="Genomic_DNA"/>
</dbReference>
<dbReference type="AlphaFoldDB" id="A0A832G5Z5"/>
<reference evidence="4" key="1">
    <citation type="journal article" date="2020" name="mSystems">
        <title>Genome- and Community-Level Interaction Insights into Carbon Utilization and Element Cycling Functions of Hydrothermarchaeota in Hydrothermal Sediment.</title>
        <authorList>
            <person name="Zhou Z."/>
            <person name="Liu Y."/>
            <person name="Xu W."/>
            <person name="Pan J."/>
            <person name="Luo Z.H."/>
            <person name="Li M."/>
        </authorList>
    </citation>
    <scope>NUCLEOTIDE SEQUENCE [LARGE SCALE GENOMIC DNA]</scope>
    <source>
        <strain evidence="4">SpSt-500</strain>
    </source>
</reference>
<dbReference type="PANTHER" id="PTHR43405">
    <property type="entry name" value="GLYCOSYL HYDROLASE DIGH"/>
    <property type="match status" value="1"/>
</dbReference>
<organism evidence="4">
    <name type="scientific">Ignavibacterium album</name>
    <dbReference type="NCBI Taxonomy" id="591197"/>
    <lineage>
        <taxon>Bacteria</taxon>
        <taxon>Pseudomonadati</taxon>
        <taxon>Ignavibacteriota</taxon>
        <taxon>Ignavibacteria</taxon>
        <taxon>Ignavibacteriales</taxon>
        <taxon>Ignavibacteriaceae</taxon>
        <taxon>Ignavibacterium</taxon>
    </lineage>
</organism>
<dbReference type="PANTHER" id="PTHR43405:SF1">
    <property type="entry name" value="GLYCOSYL HYDROLASE DIGH"/>
    <property type="match status" value="1"/>
</dbReference>
<evidence type="ECO:0000256" key="2">
    <source>
        <dbReference type="SAM" id="SignalP"/>
    </source>
</evidence>
<protein>
    <recommendedName>
        <fullName evidence="3">Glycosyl hydrolase-like 10 domain-containing protein</fullName>
    </recommendedName>
</protein>
<accession>A0A832G5Z5</accession>
<feature type="signal peptide" evidence="2">
    <location>
        <begin position="1"/>
        <end position="18"/>
    </location>
</feature>